<keyword evidence="2" id="KW-1185">Reference proteome</keyword>
<sequence length="136" mass="15804">KRFGRYRMMAGANYFISIRQLLQAEKALRLRAFLKYTKVPINELSKIFEETNDYECENDFNYASEICDYLFSTNIEFTNEDPALNSVLFYIGGFIARSISKQKSCPGCRRLLVDDSSFNTNQIQCTKEDEAEKKVC</sequence>
<evidence type="ECO:0000313" key="1">
    <source>
        <dbReference type="EMBL" id="QQP37024.1"/>
    </source>
</evidence>
<dbReference type="EMBL" id="CP045905">
    <property type="protein sequence ID" value="QQP37024.1"/>
    <property type="molecule type" value="Genomic_DNA"/>
</dbReference>
<organism evidence="1 2">
    <name type="scientific">Caligus rogercresseyi</name>
    <name type="common">Sea louse</name>
    <dbReference type="NCBI Taxonomy" id="217165"/>
    <lineage>
        <taxon>Eukaryota</taxon>
        <taxon>Metazoa</taxon>
        <taxon>Ecdysozoa</taxon>
        <taxon>Arthropoda</taxon>
        <taxon>Crustacea</taxon>
        <taxon>Multicrustacea</taxon>
        <taxon>Hexanauplia</taxon>
        <taxon>Copepoda</taxon>
        <taxon>Siphonostomatoida</taxon>
        <taxon>Caligidae</taxon>
        <taxon>Caligus</taxon>
    </lineage>
</organism>
<dbReference type="AlphaFoldDB" id="A0A7T8GSK1"/>
<dbReference type="OrthoDB" id="6485764at2759"/>
<reference evidence="2" key="1">
    <citation type="submission" date="2021-01" db="EMBL/GenBank/DDBJ databases">
        <title>Caligus Genome Assembly.</title>
        <authorList>
            <person name="Gallardo-Escarate C."/>
        </authorList>
    </citation>
    <scope>NUCLEOTIDE SEQUENCE [LARGE SCALE GENOMIC DNA]</scope>
</reference>
<protein>
    <submittedName>
        <fullName evidence="1">Uncharacterized protein</fullName>
    </submittedName>
</protein>
<dbReference type="Proteomes" id="UP000595437">
    <property type="component" value="Chromosome 16"/>
</dbReference>
<name>A0A7T8GSK1_CALRO</name>
<gene>
    <name evidence="1" type="ORF">FKW44_022315</name>
</gene>
<proteinExistence type="predicted"/>
<evidence type="ECO:0000313" key="2">
    <source>
        <dbReference type="Proteomes" id="UP000595437"/>
    </source>
</evidence>
<accession>A0A7T8GSK1</accession>
<feature type="non-terminal residue" evidence="1">
    <location>
        <position position="1"/>
    </location>
</feature>